<evidence type="ECO:0000256" key="1">
    <source>
        <dbReference type="ARBA" id="ARBA00006987"/>
    </source>
</evidence>
<reference evidence="3 4" key="1">
    <citation type="submission" date="2019-11" db="EMBL/GenBank/DDBJ databases">
        <title>Gracilibacillus salitolerans sp. nov., a moderate halophile isolated from a saline soil in northwest China.</title>
        <authorList>
            <person name="Gan L."/>
        </authorList>
    </citation>
    <scope>NUCLEOTIDE SEQUENCE [LARGE SCALE GENOMIC DNA]</scope>
    <source>
        <strain evidence="3 4">SCU50</strain>
    </source>
</reference>
<dbReference type="AlphaFoldDB" id="A0A5Q2TFS4"/>
<feature type="region of interest" description="Disordered" evidence="2">
    <location>
        <begin position="25"/>
        <end position="56"/>
    </location>
</feature>
<dbReference type="InterPro" id="IPR042100">
    <property type="entry name" value="Bug_dom1"/>
</dbReference>
<dbReference type="CDD" id="cd07012">
    <property type="entry name" value="PBP2_Bug_TTT"/>
    <property type="match status" value="1"/>
</dbReference>
<dbReference type="Gene3D" id="3.40.190.10">
    <property type="entry name" value="Periplasmic binding protein-like II"/>
    <property type="match status" value="1"/>
</dbReference>
<dbReference type="RefSeq" id="WP_153790530.1">
    <property type="nucleotide sequence ID" value="NZ_CP045915.1"/>
</dbReference>
<proteinExistence type="inferred from homology"/>
<name>A0A5Q2TFS4_9BACI</name>
<dbReference type="PROSITE" id="PS51257">
    <property type="entry name" value="PROKAR_LIPOPROTEIN"/>
    <property type="match status" value="1"/>
</dbReference>
<dbReference type="Gene3D" id="3.40.190.150">
    <property type="entry name" value="Bordetella uptake gene, domain 1"/>
    <property type="match status" value="1"/>
</dbReference>
<dbReference type="PANTHER" id="PTHR42928:SF5">
    <property type="entry name" value="BLR1237 PROTEIN"/>
    <property type="match status" value="1"/>
</dbReference>
<accession>A0A5Q2TFS4</accession>
<organism evidence="3 4">
    <name type="scientific">Gracilibacillus salitolerans</name>
    <dbReference type="NCBI Taxonomy" id="2663022"/>
    <lineage>
        <taxon>Bacteria</taxon>
        <taxon>Bacillati</taxon>
        <taxon>Bacillota</taxon>
        <taxon>Bacilli</taxon>
        <taxon>Bacillales</taxon>
        <taxon>Bacillaceae</taxon>
        <taxon>Gracilibacillus</taxon>
    </lineage>
</organism>
<dbReference type="Proteomes" id="UP000339690">
    <property type="component" value="Chromosome"/>
</dbReference>
<dbReference type="SUPFAM" id="SSF53850">
    <property type="entry name" value="Periplasmic binding protein-like II"/>
    <property type="match status" value="1"/>
</dbReference>
<dbReference type="KEGG" id="grc:GI584_05505"/>
<comment type="similarity">
    <text evidence="1">Belongs to the UPF0065 (bug) family.</text>
</comment>
<protein>
    <recommendedName>
        <fullName evidence="5">Tripartite-type tricarboxylate transporter, receptor component TctC</fullName>
    </recommendedName>
</protein>
<evidence type="ECO:0000313" key="4">
    <source>
        <dbReference type="Proteomes" id="UP000339690"/>
    </source>
</evidence>
<dbReference type="PANTHER" id="PTHR42928">
    <property type="entry name" value="TRICARBOXYLATE-BINDING PROTEIN"/>
    <property type="match status" value="1"/>
</dbReference>
<dbReference type="EMBL" id="CP045915">
    <property type="protein sequence ID" value="QGH33506.1"/>
    <property type="molecule type" value="Genomic_DNA"/>
</dbReference>
<gene>
    <name evidence="3" type="ORF">GI584_05505</name>
</gene>
<evidence type="ECO:0000313" key="3">
    <source>
        <dbReference type="EMBL" id="QGH33506.1"/>
    </source>
</evidence>
<sequence>MKIKLAFLLVVMLLFVGIITGCSSSGEQASGDDTSNSDTSSNNESSEEGSVDYPTQDVRIVVPYDPGGSSDSTARTIGKIIKDEGLFSENIQVTNLPGANTRIGLEEVLEAKPDGHTLLLHHTTLNAMNAVGQIDISYEDYDLIAQVAYTPNVLVGHADAEYQTFDDYLQAAKENPGSISVGVPAVGSTTHLAFETMMQKSGNEGVFEVIPFQSGADLIAAHMGGQVDLRMASTPDSIEYVKSGDVIPLVTTSYEKHWDPNIESAISFKDLGIDTGVAVRYGLYAPKDTPAEVIEKLESTLNQVVEAEEFQTFTSNNGAQAEFLSTEEFIENNEKTQGIFEDLADNINVSE</sequence>
<evidence type="ECO:0000256" key="2">
    <source>
        <dbReference type="SAM" id="MobiDB-lite"/>
    </source>
</evidence>
<keyword evidence="4" id="KW-1185">Reference proteome</keyword>
<evidence type="ECO:0008006" key="5">
    <source>
        <dbReference type="Google" id="ProtNLM"/>
    </source>
</evidence>
<dbReference type="PIRSF" id="PIRSF017082">
    <property type="entry name" value="YflP"/>
    <property type="match status" value="1"/>
</dbReference>
<dbReference type="Pfam" id="PF03401">
    <property type="entry name" value="TctC"/>
    <property type="match status" value="1"/>
</dbReference>
<dbReference type="InterPro" id="IPR005064">
    <property type="entry name" value="BUG"/>
</dbReference>
<feature type="compositionally biased region" description="Low complexity" evidence="2">
    <location>
        <begin position="31"/>
        <end position="44"/>
    </location>
</feature>